<accession>A0A2N9VPU0</accession>
<organism evidence="1 2">
    <name type="scientific">Phyllobacterium zundukense</name>
    <dbReference type="NCBI Taxonomy" id="1867719"/>
    <lineage>
        <taxon>Bacteria</taxon>
        <taxon>Pseudomonadati</taxon>
        <taxon>Pseudomonadota</taxon>
        <taxon>Alphaproteobacteria</taxon>
        <taxon>Hyphomicrobiales</taxon>
        <taxon>Phyllobacteriaceae</taxon>
        <taxon>Phyllobacterium</taxon>
    </lineage>
</organism>
<evidence type="ECO:0000313" key="2">
    <source>
        <dbReference type="Proteomes" id="UP000232163"/>
    </source>
</evidence>
<keyword evidence="2" id="KW-1185">Reference proteome</keyword>
<comment type="caution">
    <text evidence="1">The sequence shown here is derived from an EMBL/GenBank/DDBJ whole genome shotgun (WGS) entry which is preliminary data.</text>
</comment>
<protein>
    <submittedName>
        <fullName evidence="1">Uncharacterized protein</fullName>
    </submittedName>
</protein>
<dbReference type="Proteomes" id="UP000232163">
    <property type="component" value="Unassembled WGS sequence"/>
</dbReference>
<dbReference type="EMBL" id="MZMT01000059">
    <property type="protein sequence ID" value="PIO41508.1"/>
    <property type="molecule type" value="Genomic_DNA"/>
</dbReference>
<reference evidence="1 2" key="1">
    <citation type="journal article" date="2017" name="Int J Environ Stud">
        <title>Does the Miocene-Pliocene relict legume Oxytropis triphylla form nitrogen-fixing nodules with a combination of bacterial strains?</title>
        <authorList>
            <person name="Safronova V."/>
            <person name="Belimov A."/>
            <person name="Sazanova A."/>
            <person name="Kuznetsova I."/>
            <person name="Popova J."/>
            <person name="Andronov E."/>
            <person name="Verkhozina A."/>
            <person name="Tikhonovich I."/>
        </authorList>
    </citation>
    <scope>NUCLEOTIDE SEQUENCE [LARGE SCALE GENOMIC DNA]</scope>
    <source>
        <strain evidence="1 2">Tri-38</strain>
    </source>
</reference>
<sequence length="100" mass="10811">MAVMMKNIVHGRYQSGKYALALQLARDNPFLGDPVVINDTVDMTRFLASHKSSVGIVYASSVQLIIGRCSSEEKFGSVLFVAAPGNRRDRGSPDAGSPRL</sequence>
<evidence type="ECO:0000313" key="1">
    <source>
        <dbReference type="EMBL" id="PIO41508.1"/>
    </source>
</evidence>
<gene>
    <name evidence="1" type="ORF">B5P45_27685</name>
</gene>
<proteinExistence type="predicted"/>
<name>A0A2N9VPU0_9HYPH</name>
<dbReference type="KEGG" id="pht:BLM14_24585"/>
<dbReference type="AlphaFoldDB" id="A0A2N9VPU0"/>